<dbReference type="GO" id="GO:0004160">
    <property type="term" value="F:dihydroxy-acid dehydratase activity"/>
    <property type="evidence" value="ECO:0007669"/>
    <property type="project" value="UniProtKB-EC"/>
</dbReference>
<dbReference type="Pfam" id="PF00920">
    <property type="entry name" value="ILVD_EDD_N"/>
    <property type="match status" value="1"/>
</dbReference>
<protein>
    <submittedName>
        <fullName evidence="10">Dihydroxy-acid dehydratase</fullName>
        <ecNumber evidence="10">4.2.1.9</ecNumber>
    </submittedName>
</protein>
<dbReference type="SUPFAM" id="SSF52016">
    <property type="entry name" value="LeuD/IlvD-like"/>
    <property type="match status" value="1"/>
</dbReference>
<dbReference type="SUPFAM" id="SSF143975">
    <property type="entry name" value="IlvD/EDD N-terminal domain-like"/>
    <property type="match status" value="1"/>
</dbReference>
<evidence type="ECO:0000313" key="11">
    <source>
        <dbReference type="Proteomes" id="UP000095727"/>
    </source>
</evidence>
<evidence type="ECO:0000256" key="3">
    <source>
        <dbReference type="ARBA" id="ARBA00022723"/>
    </source>
</evidence>
<keyword evidence="4" id="KW-0408">Iron</keyword>
<evidence type="ECO:0000259" key="8">
    <source>
        <dbReference type="Pfam" id="PF00920"/>
    </source>
</evidence>
<feature type="domain" description="Dihydroxy-acid/6-phosphogluconate dehydratase C-terminal" evidence="9">
    <location>
        <begin position="353"/>
        <end position="543"/>
    </location>
</feature>
<dbReference type="FunFam" id="3.50.30.80:FF:000001">
    <property type="entry name" value="Dihydroxy-acid dehydratase"/>
    <property type="match status" value="1"/>
</dbReference>
<gene>
    <name evidence="10" type="primary">ilvD_1</name>
    <name evidence="10" type="ORF">ERS852574_00168</name>
</gene>
<keyword evidence="2" id="KW-0001">2Fe-2S</keyword>
<accession>A0A173QYU9</accession>
<evidence type="ECO:0000313" key="10">
    <source>
        <dbReference type="EMBL" id="CUM70745.1"/>
    </source>
</evidence>
<dbReference type="PANTHER" id="PTHR43661:SF3">
    <property type="entry name" value="D-XYLONATE DEHYDRATASE YAGF-RELATED"/>
    <property type="match status" value="1"/>
</dbReference>
<dbReference type="GO" id="GO:0009082">
    <property type="term" value="P:branched-chain amino acid biosynthetic process"/>
    <property type="evidence" value="ECO:0007669"/>
    <property type="project" value="UniProtKB-KW"/>
</dbReference>
<organism evidence="10 11">
    <name type="scientific">Coprococcus comes</name>
    <dbReference type="NCBI Taxonomy" id="410072"/>
    <lineage>
        <taxon>Bacteria</taxon>
        <taxon>Bacillati</taxon>
        <taxon>Bacillota</taxon>
        <taxon>Clostridia</taxon>
        <taxon>Lachnospirales</taxon>
        <taxon>Lachnospiraceae</taxon>
        <taxon>Coprococcus</taxon>
    </lineage>
</organism>
<dbReference type="EC" id="4.2.1.9" evidence="10"/>
<comment type="similarity">
    <text evidence="1">Belongs to the IlvD/Edd family.</text>
</comment>
<evidence type="ECO:0000256" key="7">
    <source>
        <dbReference type="ARBA" id="ARBA00023304"/>
    </source>
</evidence>
<evidence type="ECO:0000259" key="9">
    <source>
        <dbReference type="Pfam" id="PF24877"/>
    </source>
</evidence>
<keyword evidence="6 10" id="KW-0456">Lyase</keyword>
<reference evidence="10 11" key="1">
    <citation type="submission" date="2015-09" db="EMBL/GenBank/DDBJ databases">
        <authorList>
            <consortium name="Pathogen Informatics"/>
        </authorList>
    </citation>
    <scope>NUCLEOTIDE SEQUENCE [LARGE SCALE GENOMIC DNA]</scope>
    <source>
        <strain evidence="10 11">2789STDY5834962</strain>
    </source>
</reference>
<keyword evidence="5" id="KW-0411">Iron-sulfur</keyword>
<keyword evidence="7" id="KW-0100">Branched-chain amino acid biosynthesis</keyword>
<dbReference type="Proteomes" id="UP000095727">
    <property type="component" value="Unassembled WGS sequence"/>
</dbReference>
<evidence type="ECO:0000256" key="6">
    <source>
        <dbReference type="ARBA" id="ARBA00023239"/>
    </source>
</evidence>
<dbReference type="InterPro" id="IPR056740">
    <property type="entry name" value="ILV_EDD_C"/>
</dbReference>
<sequence length="560" mass="60077">MGYNYWNGTEAAHRRVMMKAAGYSDEDIRQKPHIGIPNSYMAGSPGTAHLRQVTEAVKEGIWAAGGIPVEFGIPATCGNVANGADEMKYEQVGRDIVAMSIEFVSRIHNFDAICCVASCDLIIAGCYLAACRLDIPALVVTGGSMQAGNYCGKTVVEADLDAARFSGASEAELFEMEESVCPSFGACPSMGTANTMQMLGEILNLVMPGTSTIPASDNARLRAARTAGKYMVQLARSGKTPKDLITKDVLENAIMFDMAVAGSTNAVLHILAYAYELGIKLTLADFEKYAKEIYCINAVIPSGPYTVVDFHYAGGVKQVMKQLAGKIHTDAPTIYGDTTWGELLDSVKSAPNKVIHSLEDPVAKEPGLKIMRGNISPAGAIVRPTAVYEEVKYIKGAAKVYECDQDAYRAIMAGEIVAGDILVIRYEGCKGAPGMKELMLSIDALIGLGLDKKVGLITDARFSGFNYGAIVGHVSPEAYDGGVIALIENGDEIEMDIAGGTVNLLVSDEILAERRKSWVRPPLKQQKGVLNIYAQNCRPAEEGGAMQPWALDADYGYHHE</sequence>
<proteinExistence type="inferred from homology"/>
<dbReference type="InterPro" id="IPR000581">
    <property type="entry name" value="ILV_EDD_N"/>
</dbReference>
<feature type="domain" description="Dihydroxy-acid/6-phosphogluconate dehydratase N-terminal" evidence="8">
    <location>
        <begin position="31"/>
        <end position="338"/>
    </location>
</feature>
<dbReference type="GO" id="GO:0005829">
    <property type="term" value="C:cytosol"/>
    <property type="evidence" value="ECO:0007669"/>
    <property type="project" value="TreeGrafter"/>
</dbReference>
<dbReference type="EMBL" id="CYXR01000001">
    <property type="protein sequence ID" value="CUM70745.1"/>
    <property type="molecule type" value="Genomic_DNA"/>
</dbReference>
<dbReference type="RefSeq" id="WP_055155515.1">
    <property type="nucleotide sequence ID" value="NZ_CYXR01000001.1"/>
</dbReference>
<dbReference type="Gene3D" id="3.50.30.80">
    <property type="entry name" value="IlvD/EDD C-terminal domain-like"/>
    <property type="match status" value="1"/>
</dbReference>
<evidence type="ECO:0000256" key="4">
    <source>
        <dbReference type="ARBA" id="ARBA00023004"/>
    </source>
</evidence>
<dbReference type="Pfam" id="PF24877">
    <property type="entry name" value="ILV_EDD_C"/>
    <property type="match status" value="1"/>
</dbReference>
<dbReference type="PANTHER" id="PTHR43661">
    <property type="entry name" value="D-XYLONATE DEHYDRATASE"/>
    <property type="match status" value="1"/>
</dbReference>
<evidence type="ECO:0000256" key="1">
    <source>
        <dbReference type="ARBA" id="ARBA00006486"/>
    </source>
</evidence>
<dbReference type="GO" id="GO:0046872">
    <property type="term" value="F:metal ion binding"/>
    <property type="evidence" value="ECO:0007669"/>
    <property type="project" value="UniProtKB-KW"/>
</dbReference>
<keyword evidence="7" id="KW-0028">Amino-acid biosynthesis</keyword>
<dbReference type="GO" id="GO:0051537">
    <property type="term" value="F:2 iron, 2 sulfur cluster binding"/>
    <property type="evidence" value="ECO:0007669"/>
    <property type="project" value="UniProtKB-KW"/>
</dbReference>
<dbReference type="InterPro" id="IPR042096">
    <property type="entry name" value="Dihydro-acid_dehy_C"/>
</dbReference>
<evidence type="ECO:0000256" key="2">
    <source>
        <dbReference type="ARBA" id="ARBA00022714"/>
    </source>
</evidence>
<keyword evidence="3" id="KW-0479">Metal-binding</keyword>
<dbReference type="InterPro" id="IPR037237">
    <property type="entry name" value="IlvD/EDD_N"/>
</dbReference>
<name>A0A173QYU9_9FIRM</name>
<evidence type="ECO:0000256" key="5">
    <source>
        <dbReference type="ARBA" id="ARBA00023014"/>
    </source>
</evidence>
<dbReference type="AlphaFoldDB" id="A0A173QYU9"/>